<keyword evidence="1" id="KW-0175">Coiled coil</keyword>
<dbReference type="AlphaFoldDB" id="A0A1I4EYK4"/>
<proteinExistence type="predicted"/>
<feature type="region of interest" description="Disordered" evidence="2">
    <location>
        <begin position="26"/>
        <end position="73"/>
    </location>
</feature>
<keyword evidence="3" id="KW-0472">Membrane</keyword>
<dbReference type="RefSeq" id="WP_089869585.1">
    <property type="nucleotide sequence ID" value="NZ_FOTC01000002.1"/>
</dbReference>
<evidence type="ECO:0000313" key="5">
    <source>
        <dbReference type="EMBL" id="SFL09211.1"/>
    </source>
</evidence>
<name>A0A1I4EYK4_9EURY</name>
<keyword evidence="6" id="KW-1185">Reference proteome</keyword>
<feature type="transmembrane region" description="Helical" evidence="3">
    <location>
        <begin position="278"/>
        <end position="299"/>
    </location>
</feature>
<dbReference type="InterPro" id="IPR025645">
    <property type="entry name" value="DUF4349"/>
</dbReference>
<feature type="domain" description="DUF4349" evidence="4">
    <location>
        <begin position="80"/>
        <end position="294"/>
    </location>
</feature>
<accession>A0A1I4EYK4</accession>
<dbReference type="PROSITE" id="PS51257">
    <property type="entry name" value="PROKAR_LIPOPROTEIN"/>
    <property type="match status" value="1"/>
</dbReference>
<evidence type="ECO:0000259" key="4">
    <source>
        <dbReference type="Pfam" id="PF14257"/>
    </source>
</evidence>
<protein>
    <recommendedName>
        <fullName evidence="4">DUF4349 domain-containing protein</fullName>
    </recommendedName>
</protein>
<evidence type="ECO:0000313" key="6">
    <source>
        <dbReference type="Proteomes" id="UP000199607"/>
    </source>
</evidence>
<evidence type="ECO:0000256" key="3">
    <source>
        <dbReference type="SAM" id="Phobius"/>
    </source>
</evidence>
<sequence>MRRQHLVTLLLALLVVTAGCSGAGDSMAGGSDESGGQVTDFDASTGGSENGGSGSGGDGGEAAQSAGTDSASTTNFVAQRELIRTGEIRLQVDDFESAEANLTAAVESQGGYVSDTTQQVHGWENETWTTGTLVLRVPKENFSALFETVKAEGEVQESSTATQDVTDQVVDLEARLGNLRAERDRLRTLYDRANETEDVLRVGQELSKTQEEIERLEARLRALEGRVAYSTVTVNLSEPEPEYQYVRGAAWYDTGVVTAFLESVDGVVVVLRATFVGAAYAAPYVIVFGLPIVGIAVLARRQHWLRRLR</sequence>
<evidence type="ECO:0000256" key="2">
    <source>
        <dbReference type="SAM" id="MobiDB-lite"/>
    </source>
</evidence>
<reference evidence="6" key="1">
    <citation type="submission" date="2016-10" db="EMBL/GenBank/DDBJ databases">
        <authorList>
            <person name="Varghese N."/>
            <person name="Submissions S."/>
        </authorList>
    </citation>
    <scope>NUCLEOTIDE SEQUENCE [LARGE SCALE GENOMIC DNA]</scope>
    <source>
        <strain evidence="6">CGMCC 1.7738</strain>
    </source>
</reference>
<keyword evidence="3" id="KW-0812">Transmembrane</keyword>
<feature type="compositionally biased region" description="Low complexity" evidence="2">
    <location>
        <begin position="26"/>
        <end position="36"/>
    </location>
</feature>
<gene>
    <name evidence="5" type="ORF">SAMN04487950_2401</name>
</gene>
<evidence type="ECO:0000256" key="1">
    <source>
        <dbReference type="SAM" id="Coils"/>
    </source>
</evidence>
<feature type="coiled-coil region" evidence="1">
    <location>
        <begin position="162"/>
        <end position="226"/>
    </location>
</feature>
<keyword evidence="3" id="KW-1133">Transmembrane helix</keyword>
<dbReference type="EMBL" id="FOTC01000002">
    <property type="protein sequence ID" value="SFL09211.1"/>
    <property type="molecule type" value="Genomic_DNA"/>
</dbReference>
<feature type="compositionally biased region" description="Gly residues" evidence="2">
    <location>
        <begin position="48"/>
        <end position="60"/>
    </location>
</feature>
<organism evidence="5 6">
    <name type="scientific">Halogranum rubrum</name>
    <dbReference type="NCBI Taxonomy" id="553466"/>
    <lineage>
        <taxon>Archaea</taxon>
        <taxon>Methanobacteriati</taxon>
        <taxon>Methanobacteriota</taxon>
        <taxon>Stenosarchaea group</taxon>
        <taxon>Halobacteria</taxon>
        <taxon>Halobacteriales</taxon>
        <taxon>Haloferacaceae</taxon>
    </lineage>
</organism>
<dbReference type="Pfam" id="PF14257">
    <property type="entry name" value="DUF4349"/>
    <property type="match status" value="1"/>
</dbReference>
<dbReference type="Proteomes" id="UP000199607">
    <property type="component" value="Unassembled WGS sequence"/>
</dbReference>